<evidence type="ECO:0000256" key="1">
    <source>
        <dbReference type="SAM" id="MobiDB-lite"/>
    </source>
</evidence>
<dbReference type="InterPro" id="IPR012617">
    <property type="entry name" value="AATF_C"/>
</dbReference>
<name>A0A8S0UA01_OLEEU</name>
<accession>A0A8S0UA01</accession>
<organism evidence="3 4">
    <name type="scientific">Olea europaea subsp. europaea</name>
    <dbReference type="NCBI Taxonomy" id="158383"/>
    <lineage>
        <taxon>Eukaryota</taxon>
        <taxon>Viridiplantae</taxon>
        <taxon>Streptophyta</taxon>
        <taxon>Embryophyta</taxon>
        <taxon>Tracheophyta</taxon>
        <taxon>Spermatophyta</taxon>
        <taxon>Magnoliopsida</taxon>
        <taxon>eudicotyledons</taxon>
        <taxon>Gunneridae</taxon>
        <taxon>Pentapetalae</taxon>
        <taxon>asterids</taxon>
        <taxon>lamiids</taxon>
        <taxon>Lamiales</taxon>
        <taxon>Oleaceae</taxon>
        <taxon>Oleeae</taxon>
        <taxon>Olea</taxon>
    </lineage>
</organism>
<dbReference type="Proteomes" id="UP000594638">
    <property type="component" value="Unassembled WGS sequence"/>
</dbReference>
<reference evidence="3 4" key="1">
    <citation type="submission" date="2019-12" db="EMBL/GenBank/DDBJ databases">
        <authorList>
            <person name="Alioto T."/>
            <person name="Alioto T."/>
            <person name="Gomez Garrido J."/>
        </authorList>
    </citation>
    <scope>NUCLEOTIDE SEQUENCE [LARGE SCALE GENOMIC DNA]</scope>
</reference>
<protein>
    <submittedName>
        <fullName evidence="3">AATF isoform X2</fullName>
    </submittedName>
</protein>
<comment type="caution">
    <text evidence="3">The sequence shown here is derived from an EMBL/GenBank/DDBJ whole genome shotgun (WGS) entry which is preliminary data.</text>
</comment>
<gene>
    <name evidence="3" type="ORF">OLEA9_A011943</name>
</gene>
<sequence>MEDDKDDYSDDYDNKEKDEYNNDGNDDHGNHHEDTDVENDNDDEHKGAEIDSFLCYEKIANKEVNKIVDQRASKSRKIRYQVHEKIVNFMNPEICFSGIAAVKPCSMGKMCSLMASSGFRCFFEWQWPMDMASVTSTMRRIQ</sequence>
<evidence type="ECO:0000313" key="3">
    <source>
        <dbReference type="EMBL" id="CAA3014376.1"/>
    </source>
</evidence>
<evidence type="ECO:0000259" key="2">
    <source>
        <dbReference type="Pfam" id="PF08164"/>
    </source>
</evidence>
<dbReference type="PANTHER" id="PTHR15565">
    <property type="entry name" value="AATF PROTEIN APOPTOSIS ANTAGONIZING TRANSCRIPTION FACTOR"/>
    <property type="match status" value="1"/>
</dbReference>
<dbReference type="GO" id="GO:0005730">
    <property type="term" value="C:nucleolus"/>
    <property type="evidence" value="ECO:0007669"/>
    <property type="project" value="TreeGrafter"/>
</dbReference>
<keyword evidence="4" id="KW-1185">Reference proteome</keyword>
<dbReference type="AlphaFoldDB" id="A0A8S0UA01"/>
<feature type="compositionally biased region" description="Basic and acidic residues" evidence="1">
    <location>
        <begin position="12"/>
        <end position="34"/>
    </location>
</feature>
<dbReference type="Gramene" id="OE9A011943T1">
    <property type="protein sequence ID" value="OE9A011943C1"/>
    <property type="gene ID" value="OE9A011943"/>
</dbReference>
<dbReference type="PANTHER" id="PTHR15565:SF0">
    <property type="entry name" value="PROTEIN AATF"/>
    <property type="match status" value="1"/>
</dbReference>
<dbReference type="Pfam" id="PF08164">
    <property type="entry name" value="TRAUB"/>
    <property type="match status" value="1"/>
</dbReference>
<feature type="domain" description="Apoptosis-antagonizing transcription factor C-terminal" evidence="2">
    <location>
        <begin position="46"/>
        <end position="93"/>
    </location>
</feature>
<feature type="compositionally biased region" description="Acidic residues" evidence="1">
    <location>
        <begin position="1"/>
        <end position="11"/>
    </location>
</feature>
<dbReference type="EMBL" id="CACTIH010007482">
    <property type="protein sequence ID" value="CAA3014376.1"/>
    <property type="molecule type" value="Genomic_DNA"/>
</dbReference>
<evidence type="ECO:0000313" key="4">
    <source>
        <dbReference type="Proteomes" id="UP000594638"/>
    </source>
</evidence>
<proteinExistence type="predicted"/>
<dbReference type="OrthoDB" id="5783963at2759"/>
<dbReference type="InterPro" id="IPR039223">
    <property type="entry name" value="AATF/Bfr2"/>
</dbReference>
<feature type="region of interest" description="Disordered" evidence="1">
    <location>
        <begin position="1"/>
        <end position="45"/>
    </location>
</feature>